<evidence type="ECO:0000313" key="2">
    <source>
        <dbReference type="Proteomes" id="UP000019464"/>
    </source>
</evidence>
<comment type="caution">
    <text evidence="1">The sequence shown here is derived from an EMBL/GenBank/DDBJ whole genome shotgun (WGS) entry which is preliminary data.</text>
</comment>
<organism evidence="1 2">
    <name type="scientific">Nitrincola nitratireducens</name>
    <dbReference type="NCBI Taxonomy" id="1229521"/>
    <lineage>
        <taxon>Bacteria</taxon>
        <taxon>Pseudomonadati</taxon>
        <taxon>Pseudomonadota</taxon>
        <taxon>Gammaproteobacteria</taxon>
        <taxon>Oceanospirillales</taxon>
        <taxon>Oceanospirillaceae</taxon>
        <taxon>Nitrincola</taxon>
    </lineage>
</organism>
<keyword evidence="2" id="KW-1185">Reference proteome</keyword>
<gene>
    <name evidence="1" type="ORF">D791_04054</name>
</gene>
<dbReference type="Proteomes" id="UP000019464">
    <property type="component" value="Unassembled WGS sequence"/>
</dbReference>
<proteinExistence type="predicted"/>
<name>W9UPJ9_9GAMM</name>
<dbReference type="RefSeq" id="WP_036514981.1">
    <property type="nucleotide sequence ID" value="NZ_AONB01000050.1"/>
</dbReference>
<protein>
    <submittedName>
        <fullName evidence="1">Uncharacterized protein</fullName>
    </submittedName>
</protein>
<reference evidence="2" key="1">
    <citation type="submission" date="2012-11" db="EMBL/GenBank/DDBJ databases">
        <authorList>
            <person name="Singh A."/>
            <person name="Pinnaka A.K."/>
            <person name="Vaidya B."/>
        </authorList>
    </citation>
    <scope>NUCLEOTIDE SEQUENCE [LARGE SCALE GENOMIC DNA]</scope>
    <source>
        <strain evidence="2">AK23</strain>
    </source>
</reference>
<accession>W9UPJ9</accession>
<evidence type="ECO:0000313" key="1">
    <source>
        <dbReference type="EMBL" id="EXJ09019.1"/>
    </source>
</evidence>
<reference evidence="1 2" key="2">
    <citation type="journal article" date="2015" name="Syst. Appl. Microbiol.">
        <title>Nitrincola nitratireducens sp. nov. isolated from a haloalkaline crater lake.</title>
        <authorList>
            <person name="Singh A."/>
            <person name="Vaidya B."/>
            <person name="Tanuku N.R."/>
            <person name="Pinnaka A.K."/>
        </authorList>
    </citation>
    <scope>NUCLEOTIDE SEQUENCE [LARGE SCALE GENOMIC DNA]</scope>
    <source>
        <strain evidence="1 2">AK23</strain>
    </source>
</reference>
<dbReference type="EMBL" id="AONB01000050">
    <property type="protein sequence ID" value="EXJ09019.1"/>
    <property type="molecule type" value="Genomic_DNA"/>
</dbReference>
<sequence length="96" mass="10366">MLLLIDHFFVAVDAQVELVGGDVCGIHHEGFLRFVPKICSCIFGISTSLCVIGNSIEVEITLNQFAVLLPLGNDIGVGVEFEAPEHLRLDVFALGL</sequence>
<dbReference type="STRING" id="1229521.D791_04054"/>
<dbReference type="AlphaFoldDB" id="W9UPJ9"/>